<proteinExistence type="predicted"/>
<organism evidence="1 2">
    <name type="scientific">Fusarium decemcellulare</name>
    <dbReference type="NCBI Taxonomy" id="57161"/>
    <lineage>
        <taxon>Eukaryota</taxon>
        <taxon>Fungi</taxon>
        <taxon>Dikarya</taxon>
        <taxon>Ascomycota</taxon>
        <taxon>Pezizomycotina</taxon>
        <taxon>Sordariomycetes</taxon>
        <taxon>Hypocreomycetidae</taxon>
        <taxon>Hypocreales</taxon>
        <taxon>Nectriaceae</taxon>
        <taxon>Fusarium</taxon>
        <taxon>Fusarium decemcellulare species complex</taxon>
    </lineage>
</organism>
<reference evidence="1" key="1">
    <citation type="submission" date="2022-08" db="EMBL/GenBank/DDBJ databases">
        <title>Genome Sequence of Fusarium decemcellulare.</title>
        <authorList>
            <person name="Buettner E."/>
        </authorList>
    </citation>
    <scope>NUCLEOTIDE SEQUENCE</scope>
    <source>
        <strain evidence="1">Babe19</strain>
    </source>
</reference>
<evidence type="ECO:0000313" key="1">
    <source>
        <dbReference type="EMBL" id="KAJ3546039.1"/>
    </source>
</evidence>
<protein>
    <submittedName>
        <fullName evidence="1">Uncharacterized protein</fullName>
    </submittedName>
</protein>
<sequence>MATQDSGPSRSHEDQRAFHFLKNLSLLILSLVLLPTDSVVALGVYLWQRLTSSPPSTPRNGQDRVTVLVTGVNMAKGLSLARMFYRQGHRVIGADCHSLSPGRVSRAIDKYYRLPLPSDPSKASVNDAYLARLLQIVQQENVNLWISVSDVTAAIEDAAVKEIIEARTNVKVVQFGVEDVRRLHEKDAFIGHTKSIGLTVPTTEIVNGREEIIDFLTKHGGLEHKTGAKRYLVKPVGVDDIARFSMPLLPLGSEQDTLARIDSIPFEEAKCSFIIQEFISGPEFCTHALVIRGRVCAFVACRSATVLMHYSALPADSPLSKAMLDFTLKQAEAGGEDFTGHMSFDFLIQNEDEDATEPGVEKHVTIYPIECNPRVHTATVLFNNTPEIVDEYLSVLSESSPKPLSTLPLSPTNPQDYYWVSQDLVELVLHPLYLGLFRGTMARSDLDASFKTFVQHFLYWKDGTKSNEQMEEEVKQLDGKVDALGTELETLRPEDKQLRTGPETLRAQFQTLEEERSPRARIEEASSDESAGSDL</sequence>
<evidence type="ECO:0000313" key="2">
    <source>
        <dbReference type="Proteomes" id="UP001148629"/>
    </source>
</evidence>
<dbReference type="Proteomes" id="UP001148629">
    <property type="component" value="Unassembled WGS sequence"/>
</dbReference>
<name>A0ACC1STF3_9HYPO</name>
<gene>
    <name evidence="1" type="ORF">NM208_g2211</name>
</gene>
<comment type="caution">
    <text evidence="1">The sequence shown here is derived from an EMBL/GenBank/DDBJ whole genome shotgun (WGS) entry which is preliminary data.</text>
</comment>
<accession>A0ACC1STF3</accession>
<keyword evidence="2" id="KW-1185">Reference proteome</keyword>
<dbReference type="EMBL" id="JANRMS010000128">
    <property type="protein sequence ID" value="KAJ3546039.1"/>
    <property type="molecule type" value="Genomic_DNA"/>
</dbReference>